<dbReference type="EMBL" id="JAFNEN010001685">
    <property type="protein sequence ID" value="KAG8173510.1"/>
    <property type="molecule type" value="Genomic_DNA"/>
</dbReference>
<gene>
    <name evidence="2" type="ORF">JTE90_014193</name>
</gene>
<reference evidence="2 3" key="1">
    <citation type="journal article" date="2022" name="Nat. Ecol. Evol.">
        <title>A masculinizing supergene underlies an exaggerated male reproductive morph in a spider.</title>
        <authorList>
            <person name="Hendrickx F."/>
            <person name="De Corte Z."/>
            <person name="Sonet G."/>
            <person name="Van Belleghem S.M."/>
            <person name="Kostlbacher S."/>
            <person name="Vangestel C."/>
        </authorList>
    </citation>
    <scope>NUCLEOTIDE SEQUENCE [LARGE SCALE GENOMIC DNA]</scope>
    <source>
        <strain evidence="2">W744_W776</strain>
    </source>
</reference>
<comment type="caution">
    <text evidence="2">The sequence shown here is derived from an EMBL/GenBank/DDBJ whole genome shotgun (WGS) entry which is preliminary data.</text>
</comment>
<keyword evidence="3" id="KW-1185">Reference proteome</keyword>
<evidence type="ECO:0000313" key="2">
    <source>
        <dbReference type="EMBL" id="KAG8173510.1"/>
    </source>
</evidence>
<dbReference type="AlphaFoldDB" id="A0AAV6TQ26"/>
<sequence length="79" mass="8669">MAGDQGSKGLPWSVEITPGKSKGVSKNPRRIFWRGSQQGWYPLGKTPGQRLKNPSFKRAGRGKNHRIWGEGPTPIALDG</sequence>
<evidence type="ECO:0000313" key="3">
    <source>
        <dbReference type="Proteomes" id="UP000827092"/>
    </source>
</evidence>
<protein>
    <recommendedName>
        <fullName evidence="4">Ribosomal protein L2</fullName>
    </recommendedName>
</protein>
<dbReference type="Proteomes" id="UP000827092">
    <property type="component" value="Unassembled WGS sequence"/>
</dbReference>
<accession>A0AAV6TQ26</accession>
<feature type="region of interest" description="Disordered" evidence="1">
    <location>
        <begin position="1"/>
        <end position="79"/>
    </location>
</feature>
<organism evidence="2 3">
    <name type="scientific">Oedothorax gibbosus</name>
    <dbReference type="NCBI Taxonomy" id="931172"/>
    <lineage>
        <taxon>Eukaryota</taxon>
        <taxon>Metazoa</taxon>
        <taxon>Ecdysozoa</taxon>
        <taxon>Arthropoda</taxon>
        <taxon>Chelicerata</taxon>
        <taxon>Arachnida</taxon>
        <taxon>Araneae</taxon>
        <taxon>Araneomorphae</taxon>
        <taxon>Entelegynae</taxon>
        <taxon>Araneoidea</taxon>
        <taxon>Linyphiidae</taxon>
        <taxon>Erigoninae</taxon>
        <taxon>Oedothorax</taxon>
    </lineage>
</organism>
<evidence type="ECO:0000256" key="1">
    <source>
        <dbReference type="SAM" id="MobiDB-lite"/>
    </source>
</evidence>
<proteinExistence type="predicted"/>
<evidence type="ECO:0008006" key="4">
    <source>
        <dbReference type="Google" id="ProtNLM"/>
    </source>
</evidence>
<name>A0AAV6TQ26_9ARAC</name>